<dbReference type="EMBL" id="JAAAPO010000007">
    <property type="protein sequence ID" value="NBC37925.1"/>
    <property type="molecule type" value="Genomic_DNA"/>
</dbReference>
<evidence type="ECO:0000313" key="4">
    <source>
        <dbReference type="Proteomes" id="UP000753724"/>
    </source>
</evidence>
<feature type="chain" id="PRO_5046678158" evidence="1">
    <location>
        <begin position="28"/>
        <end position="377"/>
    </location>
</feature>
<protein>
    <submittedName>
        <fullName evidence="3">Serine hydrolase</fullName>
    </submittedName>
</protein>
<dbReference type="PANTHER" id="PTHR43283">
    <property type="entry name" value="BETA-LACTAMASE-RELATED"/>
    <property type="match status" value="1"/>
</dbReference>
<dbReference type="InterPro" id="IPR012338">
    <property type="entry name" value="Beta-lactam/transpept-like"/>
</dbReference>
<feature type="domain" description="Beta-lactamase-related" evidence="2">
    <location>
        <begin position="72"/>
        <end position="368"/>
    </location>
</feature>
<dbReference type="SUPFAM" id="SSF56601">
    <property type="entry name" value="beta-lactamase/transpeptidase-like"/>
    <property type="match status" value="1"/>
</dbReference>
<dbReference type="PROSITE" id="PS51257">
    <property type="entry name" value="PROKAR_LIPOPROTEIN"/>
    <property type="match status" value="1"/>
</dbReference>
<accession>A0ABW9XHA3</accession>
<dbReference type="Proteomes" id="UP000753724">
    <property type="component" value="Unassembled WGS sequence"/>
</dbReference>
<feature type="signal peptide" evidence="1">
    <location>
        <begin position="1"/>
        <end position="27"/>
    </location>
</feature>
<gene>
    <name evidence="3" type="ORF">GTZ99_15325</name>
</gene>
<keyword evidence="4" id="KW-1185">Reference proteome</keyword>
<name>A0ABW9XHA3_9SPHN</name>
<keyword evidence="3" id="KW-0378">Hydrolase</keyword>
<dbReference type="InterPro" id="IPR050789">
    <property type="entry name" value="Diverse_Enzym_Activities"/>
</dbReference>
<dbReference type="Pfam" id="PF00144">
    <property type="entry name" value="Beta-lactamase"/>
    <property type="match status" value="1"/>
</dbReference>
<keyword evidence="1" id="KW-0732">Signal</keyword>
<dbReference type="Gene3D" id="3.40.710.10">
    <property type="entry name" value="DD-peptidase/beta-lactamase superfamily"/>
    <property type="match status" value="1"/>
</dbReference>
<evidence type="ECO:0000256" key="1">
    <source>
        <dbReference type="SAM" id="SignalP"/>
    </source>
</evidence>
<dbReference type="PANTHER" id="PTHR43283:SF7">
    <property type="entry name" value="BETA-LACTAMASE-RELATED DOMAIN-CONTAINING PROTEIN"/>
    <property type="match status" value="1"/>
</dbReference>
<comment type="caution">
    <text evidence="3">The sequence shown here is derived from an EMBL/GenBank/DDBJ whole genome shotgun (WGS) entry which is preliminary data.</text>
</comment>
<dbReference type="GO" id="GO:0016787">
    <property type="term" value="F:hydrolase activity"/>
    <property type="evidence" value="ECO:0007669"/>
    <property type="project" value="UniProtKB-KW"/>
</dbReference>
<reference evidence="4" key="1">
    <citation type="submission" date="2020-01" db="EMBL/GenBank/DDBJ databases">
        <title>Sphingomonas sp. strain CSW-10.</title>
        <authorList>
            <person name="Chen W.-M."/>
        </authorList>
    </citation>
    <scope>NUCLEOTIDE SEQUENCE [LARGE SCALE GENOMIC DNA]</scope>
    <source>
        <strain evidence="4">FSY-8</strain>
    </source>
</reference>
<dbReference type="InterPro" id="IPR001466">
    <property type="entry name" value="Beta-lactam-related"/>
</dbReference>
<organism evidence="3 4">
    <name type="scientific">Novosphingobium ovatum</name>
    <dbReference type="NCBI Taxonomy" id="1908523"/>
    <lineage>
        <taxon>Bacteria</taxon>
        <taxon>Pseudomonadati</taxon>
        <taxon>Pseudomonadota</taxon>
        <taxon>Alphaproteobacteria</taxon>
        <taxon>Sphingomonadales</taxon>
        <taxon>Sphingomonadaceae</taxon>
        <taxon>Novosphingobium</taxon>
    </lineage>
</organism>
<sequence length="377" mass="41070">MDARMKVARALSLILPVLLLPALSACGGGKSAQPLSAEASNAVKPRPGAPRETLARAIDALFTDPAVGETRAVLVLYNGRIVAERYAPGYTAQTRHIGWSMSKTVTGIVIGMLVADGRLKLDESVPVPIWQRPGDPRGEITLRQLLQMRSGLQHLETAENPSDADTPRMLFLDGRDNMAAYAEAQPLSHEPGREWRYSTATSVILADVATRTLTDSQDPAARRQAMNDYLHSRLYVPLGLTSMVAEYDAAGTMLGGSMIHATARDWARVGEFLRANGVVRGVPLMPSDWVGWMTSPSPANRAYGAQIWLNRHDRRAPDELFPERGPADAYALIGHLGQYVIVAPSLNLTLVRLGHTPDNQRAALRARLGDIVELYSQ</sequence>
<evidence type="ECO:0000313" key="3">
    <source>
        <dbReference type="EMBL" id="NBC37925.1"/>
    </source>
</evidence>
<proteinExistence type="predicted"/>
<evidence type="ECO:0000259" key="2">
    <source>
        <dbReference type="Pfam" id="PF00144"/>
    </source>
</evidence>